<feature type="region of interest" description="Disordered" evidence="1">
    <location>
        <begin position="245"/>
        <end position="269"/>
    </location>
</feature>
<feature type="compositionally biased region" description="Low complexity" evidence="1">
    <location>
        <begin position="316"/>
        <end position="330"/>
    </location>
</feature>
<dbReference type="InterPro" id="IPR055313">
    <property type="entry name" value="Temptin-like"/>
</dbReference>
<dbReference type="Pfam" id="PF24784">
    <property type="entry name" value="Temptin_C"/>
    <property type="match status" value="1"/>
</dbReference>
<dbReference type="InterPro" id="IPR057626">
    <property type="entry name" value="S-S_Temptin"/>
</dbReference>
<dbReference type="PANTHER" id="PTHR34737:SF2">
    <property type="entry name" value="EF-HAND DOMAIN-CONTAINING PROTEIN"/>
    <property type="match status" value="1"/>
</dbReference>
<evidence type="ECO:0000313" key="4">
    <source>
        <dbReference type="Proteomes" id="UP000285060"/>
    </source>
</evidence>
<keyword evidence="4" id="KW-1185">Reference proteome</keyword>
<dbReference type="VEuPathDB" id="FungiDB:H310_01109"/>
<feature type="domain" description="Temptin Cys/Cys disulfide" evidence="2">
    <location>
        <begin position="16"/>
        <end position="105"/>
    </location>
</feature>
<evidence type="ECO:0000256" key="1">
    <source>
        <dbReference type="SAM" id="MobiDB-lite"/>
    </source>
</evidence>
<comment type="caution">
    <text evidence="3">The sequence shown here is derived from an EMBL/GenBank/DDBJ whole genome shotgun (WGS) entry which is preliminary data.</text>
</comment>
<feature type="compositionally biased region" description="Basic and acidic residues" evidence="1">
    <location>
        <begin position="174"/>
        <end position="188"/>
    </location>
</feature>
<organism evidence="3 4">
    <name type="scientific">Aphanomyces invadans</name>
    <dbReference type="NCBI Taxonomy" id="157072"/>
    <lineage>
        <taxon>Eukaryota</taxon>
        <taxon>Sar</taxon>
        <taxon>Stramenopiles</taxon>
        <taxon>Oomycota</taxon>
        <taxon>Saprolegniomycetes</taxon>
        <taxon>Saprolegniales</taxon>
        <taxon>Verrucalvaceae</taxon>
        <taxon>Aphanomyces</taxon>
    </lineage>
</organism>
<dbReference type="VEuPathDB" id="FungiDB:H310_01108"/>
<dbReference type="EMBL" id="QUSY01000225">
    <property type="protein sequence ID" value="RHY31315.1"/>
    <property type="molecule type" value="Genomic_DNA"/>
</dbReference>
<name>A0A418B0A9_9STRA</name>
<evidence type="ECO:0000259" key="2">
    <source>
        <dbReference type="Pfam" id="PF24784"/>
    </source>
</evidence>
<evidence type="ECO:0000313" key="3">
    <source>
        <dbReference type="EMBL" id="RHY31315.1"/>
    </source>
</evidence>
<dbReference type="PANTHER" id="PTHR34737">
    <property type="entry name" value="EF-HAND DOMAIN-CONTAINING PROTEIN"/>
    <property type="match status" value="1"/>
</dbReference>
<feature type="region of interest" description="Disordered" evidence="1">
    <location>
        <begin position="288"/>
        <end position="362"/>
    </location>
</feature>
<protein>
    <recommendedName>
        <fullName evidence="2">Temptin Cys/Cys disulfide domain-containing protein</fullName>
    </recommendedName>
</protein>
<dbReference type="Proteomes" id="UP000285060">
    <property type="component" value="Unassembled WGS sequence"/>
</dbReference>
<gene>
    <name evidence="3" type="ORF">DYB32_003601</name>
</gene>
<feature type="region of interest" description="Disordered" evidence="1">
    <location>
        <begin position="154"/>
        <end position="188"/>
    </location>
</feature>
<accession>A0A418B0A9</accession>
<dbReference type="AlphaFoldDB" id="A0A418B0A9"/>
<proteinExistence type="predicted"/>
<reference evidence="3 4" key="1">
    <citation type="submission" date="2018-08" db="EMBL/GenBank/DDBJ databases">
        <title>Aphanomyces genome sequencing and annotation.</title>
        <authorList>
            <person name="Minardi D."/>
            <person name="Oidtmann B."/>
            <person name="Van Der Giezen M."/>
            <person name="Studholme D.J."/>
        </authorList>
    </citation>
    <scope>NUCLEOTIDE SEQUENCE [LARGE SCALE GENOMIC DNA]</scope>
    <source>
        <strain evidence="3 4">NJM0002</strain>
    </source>
</reference>
<sequence length="362" mass="40326">MKHTALMAAVVAMSAQAYDIYRLRIPNGLTTTVDGVSAVGHVNKFGSGRSTSFGRDFERLGGKWTKELCEKDSDGDGATNGEELGDPCCTWKVGRPVRKNPTSPGHKNTFTEDQLASLKCQDDEIVSTHSKSEHSAKYELDSKWPTRLASETPLTRMDKDEQEVQQQSMQQELNGHDTQEHSDLNLRPKTMFDVKGRARTSDTTPENYLPQWSKDGEGFKKQYVAQEERDRRKNKVIRYSRDELLEMHVDSSTPPECPEGTPVITPESLPPVASIPFDYMAIYKQWAANKDRNRQPGRGRGQPRTDENTSSATQLTNNRVNNGTNNAAGGRSVGSSNANEGKRTSEDLNDSSTGRKWNDKVA</sequence>